<proteinExistence type="predicted"/>
<gene>
    <name evidence="2" type="ORF">SPIROBIBN47_210013</name>
</gene>
<sequence length="146" mass="16907">MLNSILIDTGPLIALFDKDDTYHNKVKDFIKNAKYRFITTTAVITEVSHMLDFNINAQIDFFEWIMKEGVILQEISQKDISRIIELTKEYSDRPMDFADATLVIAAEKTGIKKIISIDSDFDIYRLPGKVKIENVFHLDHFRGSFE</sequence>
<dbReference type="Gene3D" id="3.40.50.1010">
    <property type="entry name" value="5'-nuclease"/>
    <property type="match status" value="1"/>
</dbReference>
<dbReference type="PANTHER" id="PTHR42188">
    <property type="entry name" value="23S RRNA-SPECIFIC ENDONUCLEASE VAPC20"/>
    <property type="match status" value="1"/>
</dbReference>
<dbReference type="GO" id="GO:0004521">
    <property type="term" value="F:RNA endonuclease activity"/>
    <property type="evidence" value="ECO:0007669"/>
    <property type="project" value="InterPro"/>
</dbReference>
<feature type="domain" description="PIN" evidence="1">
    <location>
        <begin position="5"/>
        <end position="122"/>
    </location>
</feature>
<dbReference type="InterPro" id="IPR002716">
    <property type="entry name" value="PIN_dom"/>
</dbReference>
<dbReference type="InterPro" id="IPR039018">
    <property type="entry name" value="VapC20-like"/>
</dbReference>
<dbReference type="AlphaFoldDB" id="A0A3P3XHA6"/>
<accession>A0A3P3XHA6</accession>
<dbReference type="EMBL" id="FWDM01000014">
    <property type="protein sequence ID" value="SLM11643.1"/>
    <property type="molecule type" value="Genomic_DNA"/>
</dbReference>
<name>A0A3P3XHA6_9SPIR</name>
<dbReference type="Pfam" id="PF01850">
    <property type="entry name" value="PIN"/>
    <property type="match status" value="1"/>
</dbReference>
<dbReference type="GO" id="GO:0016075">
    <property type="term" value="P:rRNA catabolic process"/>
    <property type="evidence" value="ECO:0007669"/>
    <property type="project" value="TreeGrafter"/>
</dbReference>
<evidence type="ECO:0000259" key="1">
    <source>
        <dbReference type="Pfam" id="PF01850"/>
    </source>
</evidence>
<reference evidence="2" key="1">
    <citation type="submission" date="2017-02" db="EMBL/GenBank/DDBJ databases">
        <authorList>
            <person name="Regsiter A."/>
            <person name="William W."/>
        </authorList>
    </citation>
    <scope>NUCLEOTIDE SEQUENCE</scope>
    <source>
        <strain evidence="2">Bib</strain>
    </source>
</reference>
<dbReference type="InterPro" id="IPR029060">
    <property type="entry name" value="PIN-like_dom_sf"/>
</dbReference>
<evidence type="ECO:0000313" key="2">
    <source>
        <dbReference type="EMBL" id="SLM11643.1"/>
    </source>
</evidence>
<dbReference type="PANTHER" id="PTHR42188:SF1">
    <property type="entry name" value="23S RRNA-SPECIFIC ENDONUCLEASE VAPC20"/>
    <property type="match status" value="1"/>
</dbReference>
<dbReference type="SUPFAM" id="SSF88723">
    <property type="entry name" value="PIN domain-like"/>
    <property type="match status" value="1"/>
</dbReference>
<protein>
    <submittedName>
        <fullName evidence="2">PilT protein domain protein</fullName>
    </submittedName>
</protein>
<organism evidence="2">
    <name type="scientific">uncultured spirochete</name>
    <dbReference type="NCBI Taxonomy" id="156406"/>
    <lineage>
        <taxon>Bacteria</taxon>
        <taxon>Pseudomonadati</taxon>
        <taxon>Spirochaetota</taxon>
        <taxon>Spirochaetia</taxon>
        <taxon>Spirochaetales</taxon>
        <taxon>environmental samples</taxon>
    </lineage>
</organism>